<sequence>MCPRLFGHYLLGEYIKKRVQRTKQTGSAVRTDPPFKMLKFVCLALCVVYASATYKRGGYGGGYGVDMAVVSEADTEVDTVLMTDSDTVVSEEDMAVLEVDTAVSEVDMVVLEVDTAESEVDMVVLEVDTVVSEVDTEVEESLEAVLDTAAVDSVENTDADPEERDTIKVTKYTTYQGPCLLSALGGPSA</sequence>
<evidence type="ECO:0000313" key="1">
    <source>
        <dbReference type="EnsemblMetazoa" id="G15574.1:cds"/>
    </source>
</evidence>
<dbReference type="AlphaFoldDB" id="A0A8W8ITX5"/>
<evidence type="ECO:0000313" key="2">
    <source>
        <dbReference type="Proteomes" id="UP000005408"/>
    </source>
</evidence>
<reference evidence="1" key="1">
    <citation type="submission" date="2022-08" db="UniProtKB">
        <authorList>
            <consortium name="EnsemblMetazoa"/>
        </authorList>
    </citation>
    <scope>IDENTIFICATION</scope>
    <source>
        <strain evidence="1">05x7-T-G4-1.051#20</strain>
    </source>
</reference>
<dbReference type="EnsemblMetazoa" id="G15574.1">
    <property type="protein sequence ID" value="G15574.1:cds"/>
    <property type="gene ID" value="G15574"/>
</dbReference>
<protein>
    <submittedName>
        <fullName evidence="1">Uncharacterized protein</fullName>
    </submittedName>
</protein>
<keyword evidence="2" id="KW-1185">Reference proteome</keyword>
<dbReference type="Proteomes" id="UP000005408">
    <property type="component" value="Unassembled WGS sequence"/>
</dbReference>
<accession>A0A8W8ITX5</accession>
<organism evidence="1 2">
    <name type="scientific">Magallana gigas</name>
    <name type="common">Pacific oyster</name>
    <name type="synonym">Crassostrea gigas</name>
    <dbReference type="NCBI Taxonomy" id="29159"/>
    <lineage>
        <taxon>Eukaryota</taxon>
        <taxon>Metazoa</taxon>
        <taxon>Spiralia</taxon>
        <taxon>Lophotrochozoa</taxon>
        <taxon>Mollusca</taxon>
        <taxon>Bivalvia</taxon>
        <taxon>Autobranchia</taxon>
        <taxon>Pteriomorphia</taxon>
        <taxon>Ostreida</taxon>
        <taxon>Ostreoidea</taxon>
        <taxon>Ostreidae</taxon>
        <taxon>Magallana</taxon>
    </lineage>
</organism>
<proteinExistence type="predicted"/>
<name>A0A8W8ITX5_MAGGI</name>